<feature type="transmembrane region" description="Helical" evidence="1">
    <location>
        <begin position="145"/>
        <end position="174"/>
    </location>
</feature>
<protein>
    <recommendedName>
        <fullName evidence="2">DUF6533 domain-containing protein</fullName>
    </recommendedName>
</protein>
<feature type="domain" description="DUF6533" evidence="2">
    <location>
        <begin position="45"/>
        <end position="88"/>
    </location>
</feature>
<dbReference type="InterPro" id="IPR045340">
    <property type="entry name" value="DUF6533"/>
</dbReference>
<accession>A0A0C9TBG1</accession>
<dbReference type="HOGENOM" id="CLU_1038889_0_0_1"/>
<dbReference type="Pfam" id="PF20151">
    <property type="entry name" value="DUF6533"/>
    <property type="match status" value="1"/>
</dbReference>
<organism evidence="3 4">
    <name type="scientific">Sphaerobolus stellatus (strain SS14)</name>
    <dbReference type="NCBI Taxonomy" id="990650"/>
    <lineage>
        <taxon>Eukaryota</taxon>
        <taxon>Fungi</taxon>
        <taxon>Dikarya</taxon>
        <taxon>Basidiomycota</taxon>
        <taxon>Agaricomycotina</taxon>
        <taxon>Agaricomycetes</taxon>
        <taxon>Phallomycetidae</taxon>
        <taxon>Geastrales</taxon>
        <taxon>Sphaerobolaceae</taxon>
        <taxon>Sphaerobolus</taxon>
    </lineage>
</organism>
<keyword evidence="1" id="KW-1133">Transmembrane helix</keyword>
<dbReference type="OrthoDB" id="2958007at2759"/>
<evidence type="ECO:0000259" key="2">
    <source>
        <dbReference type="Pfam" id="PF20151"/>
    </source>
</evidence>
<keyword evidence="4" id="KW-1185">Reference proteome</keyword>
<feature type="transmembrane region" description="Helical" evidence="1">
    <location>
        <begin position="194"/>
        <end position="217"/>
    </location>
</feature>
<sequence length="268" mass="30129">MNSVNDFAGIFGQVIESNRVAAYCNSEYLSDNFFDTSHQSLLRLIVASLTLLCYDYITTVSDEINVFWGSPWTIGRILYTLTRYCAFIDGSILNYFHFAPQMAISPHTCTLLYQISGWFIVWGGCLAEIILMYRTWAIWGGDKRIAYGLCIFFVVVVTPLVYFTHLGLPAISIAPVSFLPSQRLTSCLITEDRGVTILADYVIATFFETVILVLTFIKGLGHYRASSSSLVTTMYKDGTALLRGSKRMLTIAISRLSVLRLLIHFIAR</sequence>
<proteinExistence type="predicted"/>
<evidence type="ECO:0000313" key="3">
    <source>
        <dbReference type="EMBL" id="KIJ26418.1"/>
    </source>
</evidence>
<evidence type="ECO:0000313" key="4">
    <source>
        <dbReference type="Proteomes" id="UP000054279"/>
    </source>
</evidence>
<feature type="transmembrane region" description="Helical" evidence="1">
    <location>
        <begin position="111"/>
        <end position="133"/>
    </location>
</feature>
<dbReference type="EMBL" id="KN837370">
    <property type="protein sequence ID" value="KIJ26418.1"/>
    <property type="molecule type" value="Genomic_DNA"/>
</dbReference>
<name>A0A0C9TBG1_SPHS4</name>
<reference evidence="3 4" key="1">
    <citation type="submission" date="2014-06" db="EMBL/GenBank/DDBJ databases">
        <title>Evolutionary Origins and Diversification of the Mycorrhizal Mutualists.</title>
        <authorList>
            <consortium name="DOE Joint Genome Institute"/>
            <consortium name="Mycorrhizal Genomics Consortium"/>
            <person name="Kohler A."/>
            <person name="Kuo A."/>
            <person name="Nagy L.G."/>
            <person name="Floudas D."/>
            <person name="Copeland A."/>
            <person name="Barry K.W."/>
            <person name="Cichocki N."/>
            <person name="Veneault-Fourrey C."/>
            <person name="LaButti K."/>
            <person name="Lindquist E.A."/>
            <person name="Lipzen A."/>
            <person name="Lundell T."/>
            <person name="Morin E."/>
            <person name="Murat C."/>
            <person name="Riley R."/>
            <person name="Ohm R."/>
            <person name="Sun H."/>
            <person name="Tunlid A."/>
            <person name="Henrissat B."/>
            <person name="Grigoriev I.V."/>
            <person name="Hibbett D.S."/>
            <person name="Martin F."/>
        </authorList>
    </citation>
    <scope>NUCLEOTIDE SEQUENCE [LARGE SCALE GENOMIC DNA]</scope>
    <source>
        <strain evidence="3 4">SS14</strain>
    </source>
</reference>
<keyword evidence="1" id="KW-0812">Transmembrane</keyword>
<keyword evidence="1" id="KW-0472">Membrane</keyword>
<dbReference type="AlphaFoldDB" id="A0A0C9TBG1"/>
<dbReference type="Proteomes" id="UP000054279">
    <property type="component" value="Unassembled WGS sequence"/>
</dbReference>
<gene>
    <name evidence="3" type="ORF">M422DRAFT_272519</name>
</gene>
<evidence type="ECO:0000256" key="1">
    <source>
        <dbReference type="SAM" id="Phobius"/>
    </source>
</evidence>